<evidence type="ECO:0008006" key="3">
    <source>
        <dbReference type="Google" id="ProtNLM"/>
    </source>
</evidence>
<dbReference type="InterPro" id="IPR009667">
    <property type="entry name" value="DUF1258"/>
</dbReference>
<dbReference type="EMBL" id="UYJE01005058">
    <property type="protein sequence ID" value="VDI33620.1"/>
    <property type="molecule type" value="Genomic_DNA"/>
</dbReference>
<proteinExistence type="predicted"/>
<keyword evidence="2" id="KW-1185">Reference proteome</keyword>
<accession>A0A8B6EFZ0</accession>
<comment type="caution">
    <text evidence="1">The sequence shown here is derived from an EMBL/GenBank/DDBJ whole genome shotgun (WGS) entry which is preliminary data.</text>
</comment>
<gene>
    <name evidence="1" type="ORF">MGAL_10B030981</name>
</gene>
<dbReference type="AlphaFoldDB" id="A0A8B6EFZ0"/>
<name>A0A8B6EFZ0_MYTGA</name>
<evidence type="ECO:0000313" key="1">
    <source>
        <dbReference type="EMBL" id="VDI33620.1"/>
    </source>
</evidence>
<dbReference type="PANTHER" id="PTHR46579:SF1">
    <property type="entry name" value="F5_8 TYPE C DOMAIN-CONTAINING PROTEIN"/>
    <property type="match status" value="1"/>
</dbReference>
<dbReference type="OrthoDB" id="6103490at2759"/>
<dbReference type="PANTHER" id="PTHR46579">
    <property type="entry name" value="F5/8 TYPE C DOMAIN-CONTAINING PROTEIN-RELATED"/>
    <property type="match status" value="1"/>
</dbReference>
<sequence length="975" mass="111172">MKILYLLSPVIPPLLDESPNSAYSDDASTVVLKSDSEVVTVITKQARSNEITEVKPSIIKSTCAGPERQNQITAVSNATTTILNADEKSEDDTITVAGELSEDDTITVAGELSEDDTTIILDEISEDDTTTLLEDNIDVSVLVDQPNIVINNFNIDCEYEQPEIGGENSHIDNILSELQNEIVNIDDQEYADINESSEATVLTDPVVELQPDEVAEIEKSQTLENEKDKGQDPVFPGSSRKLGFMILFICCLSIRFKLPDEALNYIMMLTGMVLPAGHNMIQSIYTLKEYLRKFVSCPKIHYLCSTCGTHVSKNDKTCKNKTCNQNLSTQGAIGYFIQHSVIDQLQVMCQRSSFLKKIRTHRFEHYKANTDEHLTDVYDGYMYKKMFDSGFLRNPNGISFSMNTDGVPVFKSSRISMWPVYMLINELPIGERKLKENIVYYGLWICSKKPVMWSYLKPLHEELSKLEDGVEMKDNKDEIFTMYASLFNCVCDLPAKCMMSNSMQFNGAYGCWYCYQPGTTYKTDKGGHTHIFPYQEGNPKGPERTVESLQSDVNEVIAKIHQNEKNYIVRGVKGPFWFMFLKNFDVIHGFVIDYMHGICGGIMKMLLTFWFDKKFKHQTFSLFNEKNNVNRRLAAIKPNIHITRPPRSLDELCHWKSSEYRNFLFLWGIPVLKGIMPQQYLMHFTLLVRSIYNLSRENISGPELDNAEQCLFKFVELFTSFYPERNLTMNCHQLLHITDSVRANGPLFANNCFIFEDLNGYLLKNIHGTTGVETQVINAITMMQAIPTLQELYVEDSEDSVLINSILRPNYMYQNVCIEEGIYQLGQTFKKILNGEEYCAVSKILPFLDVSVVGYNKVFFVKLSCPVYGSEYGRLLKRNQSIVKFKDFSGVEKYGSVKTFIQNTEVNSCTSHNFALIYPFECISVYSHQQSSHEVTPQYIEISAVPLLKILKVCNIIVSGDITYVSEFPNKHEKD</sequence>
<evidence type="ECO:0000313" key="2">
    <source>
        <dbReference type="Proteomes" id="UP000596742"/>
    </source>
</evidence>
<dbReference type="Proteomes" id="UP000596742">
    <property type="component" value="Unassembled WGS sequence"/>
</dbReference>
<dbReference type="Pfam" id="PF06869">
    <property type="entry name" value="DUF1258"/>
    <property type="match status" value="1"/>
</dbReference>
<reference evidence="1" key="1">
    <citation type="submission" date="2018-11" db="EMBL/GenBank/DDBJ databases">
        <authorList>
            <person name="Alioto T."/>
            <person name="Alioto T."/>
        </authorList>
    </citation>
    <scope>NUCLEOTIDE SEQUENCE</scope>
</reference>
<organism evidence="1 2">
    <name type="scientific">Mytilus galloprovincialis</name>
    <name type="common">Mediterranean mussel</name>
    <dbReference type="NCBI Taxonomy" id="29158"/>
    <lineage>
        <taxon>Eukaryota</taxon>
        <taxon>Metazoa</taxon>
        <taxon>Spiralia</taxon>
        <taxon>Lophotrochozoa</taxon>
        <taxon>Mollusca</taxon>
        <taxon>Bivalvia</taxon>
        <taxon>Autobranchia</taxon>
        <taxon>Pteriomorphia</taxon>
        <taxon>Mytilida</taxon>
        <taxon>Mytiloidea</taxon>
        <taxon>Mytilidae</taxon>
        <taxon>Mytilinae</taxon>
        <taxon>Mytilus</taxon>
    </lineage>
</organism>
<protein>
    <recommendedName>
        <fullName evidence="3">Transposase domain-containing protein</fullName>
    </recommendedName>
</protein>